<dbReference type="OrthoDB" id="4718549at2"/>
<dbReference type="AlphaFoldDB" id="A0A6P2BND9"/>
<keyword evidence="2" id="KW-1003">Cell membrane</keyword>
<evidence type="ECO:0000256" key="5">
    <source>
        <dbReference type="ARBA" id="ARBA00023136"/>
    </source>
</evidence>
<sequence>MTARQVAVPPAGAEAGAEGMIVALARVPGYPYLCASSLLWHTTRWGGLFLITYLITSVAHSPVLVQLAGALLFIPMLVGGLAAGAISDRFERRRMVLTVQAVLVPIEFAMFFLVQSGQVRVWMCMPYMLALGVGGLVNMTAQRPLIYEIAGPRLAPAAMAIEATAQAGSSMIGTLVGGLLISHLGMAASFAGMAVLLCGSIVLLWRVPSPARQTAREDAASHAVRAQLAACAALVRGSQRLRGTLTVTIVMNLLCFGYLPLVPLVADRFSVGAALAGVLAAATGAGQILSGLTLSTLRLSRPGVVFAAGSGVALAGLIGFALAPTFALAVVALFLGGLGQGCFAAMQGLLAIESAGDSQRGAVLGILSTCIGALPIGMVLMGLEAAAVGIRPALVCSALAGITLLGCVLGTLPQLLAEARS</sequence>
<evidence type="ECO:0000256" key="6">
    <source>
        <dbReference type="SAM" id="Phobius"/>
    </source>
</evidence>
<dbReference type="PANTHER" id="PTHR23513">
    <property type="entry name" value="INTEGRAL MEMBRANE EFFLUX PROTEIN-RELATED"/>
    <property type="match status" value="1"/>
</dbReference>
<feature type="transmembrane region" description="Helical" evidence="6">
    <location>
        <begin position="389"/>
        <end position="412"/>
    </location>
</feature>
<feature type="transmembrane region" description="Helical" evidence="6">
    <location>
        <begin position="304"/>
        <end position="323"/>
    </location>
</feature>
<dbReference type="GO" id="GO:0005886">
    <property type="term" value="C:plasma membrane"/>
    <property type="evidence" value="ECO:0007669"/>
    <property type="project" value="UniProtKB-SubCell"/>
</dbReference>
<name>A0A6P2BND9_9ACTN</name>
<dbReference type="CDD" id="cd06173">
    <property type="entry name" value="MFS_MefA_like"/>
    <property type="match status" value="1"/>
</dbReference>
<keyword evidence="5 6" id="KW-0472">Membrane</keyword>
<evidence type="ECO:0000256" key="4">
    <source>
        <dbReference type="ARBA" id="ARBA00022989"/>
    </source>
</evidence>
<proteinExistence type="predicted"/>
<dbReference type="EMBL" id="RPFW01000012">
    <property type="protein sequence ID" value="TVY99663.1"/>
    <property type="molecule type" value="Genomic_DNA"/>
</dbReference>
<feature type="transmembrane region" description="Helical" evidence="6">
    <location>
        <begin position="329"/>
        <end position="350"/>
    </location>
</feature>
<dbReference type="InterPro" id="IPR036259">
    <property type="entry name" value="MFS_trans_sf"/>
</dbReference>
<feature type="transmembrane region" description="Helical" evidence="6">
    <location>
        <begin position="362"/>
        <end position="383"/>
    </location>
</feature>
<dbReference type="PROSITE" id="PS50850">
    <property type="entry name" value="MFS"/>
    <property type="match status" value="1"/>
</dbReference>
<dbReference type="Gene3D" id="1.20.1250.20">
    <property type="entry name" value="MFS general substrate transporter like domains"/>
    <property type="match status" value="1"/>
</dbReference>
<dbReference type="Proteomes" id="UP000460272">
    <property type="component" value="Unassembled WGS sequence"/>
</dbReference>
<evidence type="ECO:0000313" key="8">
    <source>
        <dbReference type="EMBL" id="TVY99663.1"/>
    </source>
</evidence>
<comment type="caution">
    <text evidence="8">The sequence shown here is derived from an EMBL/GenBank/DDBJ whole genome shotgun (WGS) entry which is preliminary data.</text>
</comment>
<organism evidence="8 9">
    <name type="scientific">Trebonia kvetii</name>
    <dbReference type="NCBI Taxonomy" id="2480626"/>
    <lineage>
        <taxon>Bacteria</taxon>
        <taxon>Bacillati</taxon>
        <taxon>Actinomycetota</taxon>
        <taxon>Actinomycetes</taxon>
        <taxon>Streptosporangiales</taxon>
        <taxon>Treboniaceae</taxon>
        <taxon>Trebonia</taxon>
    </lineage>
</organism>
<reference evidence="8 9" key="1">
    <citation type="submission" date="2018-11" db="EMBL/GenBank/DDBJ databases">
        <title>Trebonia kvetii gen.nov., sp.nov., a novel acidophilic actinobacterium, and proposal of the new actinobacterial family Treboniaceae fam. nov.</title>
        <authorList>
            <person name="Rapoport D."/>
            <person name="Sagova-Mareckova M."/>
            <person name="Sedlacek I."/>
            <person name="Provaznik J."/>
            <person name="Kralova S."/>
            <person name="Pavlinic D."/>
            <person name="Benes V."/>
            <person name="Kopecky J."/>
        </authorList>
    </citation>
    <scope>NUCLEOTIDE SEQUENCE [LARGE SCALE GENOMIC DNA]</scope>
    <source>
        <strain evidence="8 9">15Tr583</strain>
    </source>
</reference>
<feature type="transmembrane region" description="Helical" evidence="6">
    <location>
        <begin position="187"/>
        <end position="207"/>
    </location>
</feature>
<evidence type="ECO:0000256" key="3">
    <source>
        <dbReference type="ARBA" id="ARBA00022692"/>
    </source>
</evidence>
<evidence type="ECO:0000259" key="7">
    <source>
        <dbReference type="PROSITE" id="PS50850"/>
    </source>
</evidence>
<dbReference type="GO" id="GO:0022857">
    <property type="term" value="F:transmembrane transporter activity"/>
    <property type="evidence" value="ECO:0007669"/>
    <property type="project" value="InterPro"/>
</dbReference>
<dbReference type="PANTHER" id="PTHR23513:SF11">
    <property type="entry name" value="STAPHYLOFERRIN A TRANSPORTER"/>
    <property type="match status" value="1"/>
</dbReference>
<feature type="transmembrane region" description="Helical" evidence="6">
    <location>
        <begin position="63"/>
        <end position="83"/>
    </location>
</feature>
<dbReference type="SUPFAM" id="SSF103473">
    <property type="entry name" value="MFS general substrate transporter"/>
    <property type="match status" value="1"/>
</dbReference>
<feature type="transmembrane region" description="Helical" evidence="6">
    <location>
        <begin position="272"/>
        <end position="292"/>
    </location>
</feature>
<dbReference type="InterPro" id="IPR020846">
    <property type="entry name" value="MFS_dom"/>
</dbReference>
<dbReference type="InterPro" id="IPR011701">
    <property type="entry name" value="MFS"/>
</dbReference>
<keyword evidence="4 6" id="KW-1133">Transmembrane helix</keyword>
<dbReference type="Pfam" id="PF07690">
    <property type="entry name" value="MFS_1"/>
    <property type="match status" value="1"/>
</dbReference>
<keyword evidence="9" id="KW-1185">Reference proteome</keyword>
<dbReference type="RefSeq" id="WP_145862149.1">
    <property type="nucleotide sequence ID" value="NZ_RPFW01000012.1"/>
</dbReference>
<evidence type="ECO:0000313" key="9">
    <source>
        <dbReference type="Proteomes" id="UP000460272"/>
    </source>
</evidence>
<evidence type="ECO:0000256" key="1">
    <source>
        <dbReference type="ARBA" id="ARBA00004651"/>
    </source>
</evidence>
<protein>
    <submittedName>
        <fullName evidence="8">MFS transporter</fullName>
    </submittedName>
</protein>
<feature type="transmembrane region" description="Helical" evidence="6">
    <location>
        <begin position="245"/>
        <end position="266"/>
    </location>
</feature>
<accession>A0A6P2BND9</accession>
<evidence type="ECO:0000256" key="2">
    <source>
        <dbReference type="ARBA" id="ARBA00022475"/>
    </source>
</evidence>
<comment type="subcellular location">
    <subcellularLocation>
        <location evidence="1">Cell membrane</location>
        <topology evidence="1">Multi-pass membrane protein</topology>
    </subcellularLocation>
</comment>
<keyword evidence="3 6" id="KW-0812">Transmembrane</keyword>
<gene>
    <name evidence="8" type="ORF">EAS64_41070</name>
</gene>
<feature type="domain" description="Major facilitator superfamily (MFS) profile" evidence="7">
    <location>
        <begin position="21"/>
        <end position="418"/>
    </location>
</feature>
<feature type="transmembrane region" description="Helical" evidence="6">
    <location>
        <begin position="95"/>
        <end position="114"/>
    </location>
</feature>